<keyword evidence="13 16" id="KW-0472">Membrane</keyword>
<keyword evidence="12" id="KW-0482">Metalloprotease</keyword>
<organism evidence="20">
    <name type="scientific">Blumeria graminis f. sp. tritici 96224</name>
    <dbReference type="NCBI Taxonomy" id="1268274"/>
    <lineage>
        <taxon>Eukaryota</taxon>
        <taxon>Fungi</taxon>
        <taxon>Dikarya</taxon>
        <taxon>Ascomycota</taxon>
        <taxon>Pezizomycotina</taxon>
        <taxon>Leotiomycetes</taxon>
        <taxon>Erysiphales</taxon>
        <taxon>Erysiphaceae</taxon>
        <taxon>Blumeria</taxon>
    </lineage>
</organism>
<comment type="function">
    <text evidence="2">May be involved in vacuolar sorting and osmoregulation.</text>
</comment>
<name>A0A381L1Z5_BLUGR</name>
<feature type="transmembrane region" description="Helical" evidence="16">
    <location>
        <begin position="511"/>
        <end position="532"/>
    </location>
</feature>
<dbReference type="Gene3D" id="3.40.630.10">
    <property type="entry name" value="Zn peptidases"/>
    <property type="match status" value="1"/>
</dbReference>
<dbReference type="GO" id="GO:0005774">
    <property type="term" value="C:vacuolar membrane"/>
    <property type="evidence" value="ECO:0007669"/>
    <property type="project" value="UniProtKB-SubCell"/>
</dbReference>
<keyword evidence="7 16" id="KW-0812">Transmembrane</keyword>
<keyword evidence="5" id="KW-0926">Vacuole</keyword>
<protein>
    <recommendedName>
        <fullName evidence="15">Peptide hydrolase</fullName>
        <ecNumber evidence="15">3.4.-.-</ecNumber>
    </recommendedName>
</protein>
<dbReference type="InterPro" id="IPR045175">
    <property type="entry name" value="M28_fam"/>
</dbReference>
<dbReference type="Pfam" id="PF22251">
    <property type="entry name" value="PFF1_TM"/>
    <property type="match status" value="1"/>
</dbReference>
<feature type="domain" description="Vacuolar membrane protease transmembrane" evidence="19">
    <location>
        <begin position="479"/>
        <end position="768"/>
    </location>
</feature>
<evidence type="ECO:0000256" key="8">
    <source>
        <dbReference type="ARBA" id="ARBA00022723"/>
    </source>
</evidence>
<dbReference type="Pfam" id="PF22250">
    <property type="entry name" value="PFF1_C"/>
    <property type="match status" value="1"/>
</dbReference>
<dbReference type="OrthoDB" id="76293at2759"/>
<feature type="domain" description="Peptidase M28" evidence="17">
    <location>
        <begin position="198"/>
        <end position="376"/>
    </location>
</feature>
<evidence type="ECO:0000256" key="7">
    <source>
        <dbReference type="ARBA" id="ARBA00022692"/>
    </source>
</evidence>
<sequence length="1016" mass="114219">MKFYHPFSFLPGPVTCITTIVYLSIIIPLLIVHETIPDISKNLNGYNGINLTEAWLDLDVLSSGYHPFNSRQNSIVRDWIIARISEILDLNNINWMIVNELSEDVNKNQNMMDPSTGSNPLAYNQTEKYSQGSSHDVTIFNDLLTNYTSTILSNVRIKGRRPGVSTYFEGSNIIVYIRGAQDEPGQWWDFSSSNIRHKRANGGVLVNAHFDSVSTGYGATDDGMGVITALQLIKYFTTPENQPERGVVILLNNNEEDGLYGAKAFLSHPTASFIRTFLNLEGAGAGGRAILFRSTDMEVTRAYSNSPHPFGTVVGADGFALGMIKSETDYVIFREEGYRGLDVAFWGPRSRYHTDQDDTKHTSKLSLWHMLSASIETVNYLTQNSAEFTDVRIDDVTDGSKYKKGTTGVWFDLFGRFFAVFGLRTLFAWSLSLLVVSPLTLATVSYLLIRQDKYYLFAGTIFSRAQSNLWALKGWHGAFRFPLTLIISSAFMAGAALILDRFNPLIIYSSQYTVWAIFMSLFFCVFWIMMVGFNMIRPSALHRIYTLLWMFFLSWVLLIVVTVYEDRFQISSGYIIVFYQAAIFLATLIGLFELFSLPNKSIVVENSDDVSRAFEAIAFIPTPESIPSPSRVGQDFREEEVEANEETPLIGGYSHRPIPCTTFARAYRKTSTAQSDGLQNEMDTKHSYGNEQKWSAGLFSWMWLPQFLIIAPITLIIIGQVGLLIVSATRQTGPDGSALLIPYLAVMAFSILLVLPLVPFMHRITHHVPVFLFVVLLVSLVYNLIAFPFSPQNRCKVYFQQSINLDSRKNNVTLVGIEGYVRDIISYIPSAAGQTIGCYTQPEIRQGLNFCYYESIEPQITKSNPNIGQKQVPISEWLQFNVTRLVGKNKATFQITGLETKACTIRFDQPFSSFHVHGAASDNGRLAYFPDTGSDEIKLWHRDWNREWVLDVEWPIIEGQQADGESKSGAIVCLWSDHNIAGTIPALDEVQKFMPDWSTAVKLADGLVEGSKAFVV</sequence>
<accession>A0A381L1Z5</accession>
<evidence type="ECO:0000256" key="14">
    <source>
        <dbReference type="ARBA" id="ARBA00023180"/>
    </source>
</evidence>
<evidence type="ECO:0000256" key="3">
    <source>
        <dbReference type="ARBA" id="ARBA00004128"/>
    </source>
</evidence>
<evidence type="ECO:0000256" key="2">
    <source>
        <dbReference type="ARBA" id="ARBA00003273"/>
    </source>
</evidence>
<comment type="similarity">
    <text evidence="4 15">Belongs to the peptidase M28 family.</text>
</comment>
<dbReference type="EMBL" id="UIGY01000002">
    <property type="protein sequence ID" value="SUZ07893.1"/>
    <property type="molecule type" value="Genomic_DNA"/>
</dbReference>
<evidence type="ECO:0000256" key="11">
    <source>
        <dbReference type="ARBA" id="ARBA00022989"/>
    </source>
</evidence>
<dbReference type="EC" id="3.4.-.-" evidence="15"/>
<feature type="transmembrane region" description="Helical" evidence="16">
    <location>
        <begin position="707"/>
        <end position="728"/>
    </location>
</feature>
<feature type="domain" description="Vacuolar membrane protease C-terminal" evidence="18">
    <location>
        <begin position="796"/>
        <end position="1009"/>
    </location>
</feature>
<feature type="transmembrane region" description="Helical" evidence="16">
    <location>
        <begin position="479"/>
        <end position="499"/>
    </location>
</feature>
<dbReference type="PANTHER" id="PTHR12147">
    <property type="entry name" value="METALLOPEPTIDASE M28 FAMILY MEMBER"/>
    <property type="match status" value="1"/>
</dbReference>
<feature type="non-terminal residue" evidence="20">
    <location>
        <position position="1016"/>
    </location>
</feature>
<dbReference type="Pfam" id="PF04389">
    <property type="entry name" value="Peptidase_M28"/>
    <property type="match status" value="1"/>
</dbReference>
<evidence type="ECO:0000256" key="1">
    <source>
        <dbReference type="ARBA" id="ARBA00001947"/>
    </source>
</evidence>
<dbReference type="GO" id="GO:0006508">
    <property type="term" value="P:proteolysis"/>
    <property type="evidence" value="ECO:0007669"/>
    <property type="project" value="UniProtKB-KW"/>
</dbReference>
<evidence type="ECO:0000259" key="18">
    <source>
        <dbReference type="Pfam" id="PF22250"/>
    </source>
</evidence>
<feature type="transmembrane region" description="Helical" evidence="16">
    <location>
        <begin position="570"/>
        <end position="592"/>
    </location>
</feature>
<evidence type="ECO:0000256" key="15">
    <source>
        <dbReference type="RuleBase" id="RU361240"/>
    </source>
</evidence>
<evidence type="ECO:0000256" key="16">
    <source>
        <dbReference type="SAM" id="Phobius"/>
    </source>
</evidence>
<dbReference type="InterPro" id="IPR007484">
    <property type="entry name" value="Peptidase_M28"/>
</dbReference>
<evidence type="ECO:0000256" key="13">
    <source>
        <dbReference type="ARBA" id="ARBA00023136"/>
    </source>
</evidence>
<dbReference type="InterPro" id="IPR053975">
    <property type="entry name" value="PFF1_C"/>
</dbReference>
<keyword evidence="8 15" id="KW-0479">Metal-binding</keyword>
<evidence type="ECO:0000256" key="6">
    <source>
        <dbReference type="ARBA" id="ARBA00022670"/>
    </source>
</evidence>
<evidence type="ECO:0000259" key="19">
    <source>
        <dbReference type="Pfam" id="PF22251"/>
    </source>
</evidence>
<keyword evidence="10 15" id="KW-0862">Zinc</keyword>
<dbReference type="InterPro" id="IPR048024">
    <property type="entry name" value="Fxna-like_M28_dom"/>
</dbReference>
<dbReference type="GO" id="GO:0008235">
    <property type="term" value="F:metalloexopeptidase activity"/>
    <property type="evidence" value="ECO:0007669"/>
    <property type="project" value="InterPro"/>
</dbReference>
<evidence type="ECO:0000256" key="5">
    <source>
        <dbReference type="ARBA" id="ARBA00022554"/>
    </source>
</evidence>
<comment type="subcellular location">
    <subcellularLocation>
        <location evidence="3">Vacuole membrane</location>
        <topology evidence="3">Multi-pass membrane protein</topology>
    </subcellularLocation>
</comment>
<feature type="transmembrane region" description="Helical" evidence="16">
    <location>
        <begin position="426"/>
        <end position="448"/>
    </location>
</feature>
<evidence type="ECO:0000256" key="4">
    <source>
        <dbReference type="ARBA" id="ARBA00010918"/>
    </source>
</evidence>
<dbReference type="CDD" id="cd03875">
    <property type="entry name" value="M28_Fxna_like"/>
    <property type="match status" value="1"/>
</dbReference>
<gene>
    <name evidence="20" type="ORF">BGT96224V2_LOCUS1011</name>
</gene>
<dbReference type="GO" id="GO:0046872">
    <property type="term" value="F:metal ion binding"/>
    <property type="evidence" value="ECO:0007669"/>
    <property type="project" value="UniProtKB-KW"/>
</dbReference>
<feature type="transmembrane region" description="Helical" evidence="16">
    <location>
        <begin position="740"/>
        <end position="758"/>
    </location>
</feature>
<reference evidence="20" key="1">
    <citation type="submission" date="2018-07" db="EMBL/GenBank/DDBJ databases">
        <authorList>
            <person name="Quirk P.G."/>
            <person name="Krulwich T.A."/>
        </authorList>
    </citation>
    <scope>NUCLEOTIDE SEQUENCE</scope>
    <source>
        <strain evidence="20">96224</strain>
    </source>
</reference>
<evidence type="ECO:0000256" key="10">
    <source>
        <dbReference type="ARBA" id="ARBA00022833"/>
    </source>
</evidence>
<dbReference type="AlphaFoldDB" id="A0A381L1Z5"/>
<keyword evidence="11 16" id="KW-1133">Transmembrane helix</keyword>
<evidence type="ECO:0000259" key="17">
    <source>
        <dbReference type="Pfam" id="PF04389"/>
    </source>
</evidence>
<evidence type="ECO:0000256" key="12">
    <source>
        <dbReference type="ARBA" id="ARBA00023049"/>
    </source>
</evidence>
<comment type="cofactor">
    <cofactor evidence="1">
        <name>Zn(2+)</name>
        <dbReference type="ChEBI" id="CHEBI:29105"/>
    </cofactor>
</comment>
<dbReference type="PANTHER" id="PTHR12147:SF58">
    <property type="entry name" value="VACUOLAR MEMBRANE PROTEASE"/>
    <property type="match status" value="1"/>
</dbReference>
<evidence type="ECO:0000313" key="20">
    <source>
        <dbReference type="EMBL" id="SUZ07893.1"/>
    </source>
</evidence>
<feature type="transmembrane region" description="Helical" evidence="16">
    <location>
        <begin position="770"/>
        <end position="789"/>
    </location>
</feature>
<dbReference type="SUPFAM" id="SSF53187">
    <property type="entry name" value="Zn-dependent exopeptidases"/>
    <property type="match status" value="1"/>
</dbReference>
<keyword evidence="6 15" id="KW-0645">Protease</keyword>
<keyword evidence="9 15" id="KW-0378">Hydrolase</keyword>
<feature type="transmembrane region" description="Helical" evidence="16">
    <location>
        <begin position="12"/>
        <end position="32"/>
    </location>
</feature>
<dbReference type="InterPro" id="IPR053976">
    <property type="entry name" value="PFF1_TM"/>
</dbReference>
<feature type="transmembrane region" description="Helical" evidence="16">
    <location>
        <begin position="544"/>
        <end position="564"/>
    </location>
</feature>
<keyword evidence="14" id="KW-0325">Glycoprotein</keyword>
<proteinExistence type="inferred from homology"/>
<evidence type="ECO:0000256" key="9">
    <source>
        <dbReference type="ARBA" id="ARBA00022801"/>
    </source>
</evidence>